<dbReference type="PANTHER" id="PTHR15398:SF4">
    <property type="entry name" value="BROMODOMAIN-CONTAINING PROTEIN 8 ISOFORM X1"/>
    <property type="match status" value="1"/>
</dbReference>
<feature type="compositionally biased region" description="Basic and acidic residues" evidence="4">
    <location>
        <begin position="656"/>
        <end position="667"/>
    </location>
</feature>
<feature type="compositionally biased region" description="Low complexity" evidence="4">
    <location>
        <begin position="243"/>
        <end position="264"/>
    </location>
</feature>
<protein>
    <submittedName>
        <fullName evidence="6">Putative mitochondrion</fullName>
    </submittedName>
</protein>
<dbReference type="PROSITE" id="PS50014">
    <property type="entry name" value="BROMODOMAIN_2"/>
    <property type="match status" value="1"/>
</dbReference>
<dbReference type="Gene3D" id="1.20.920.10">
    <property type="entry name" value="Bromodomain-like"/>
    <property type="match status" value="1"/>
</dbReference>
<dbReference type="InterPro" id="IPR001487">
    <property type="entry name" value="Bromodomain"/>
</dbReference>
<feature type="compositionally biased region" description="Polar residues" evidence="4">
    <location>
        <begin position="191"/>
        <end position="201"/>
    </location>
</feature>
<proteinExistence type="evidence at transcript level"/>
<feature type="compositionally biased region" description="Low complexity" evidence="4">
    <location>
        <begin position="528"/>
        <end position="557"/>
    </location>
</feature>
<evidence type="ECO:0000256" key="2">
    <source>
        <dbReference type="PROSITE-ProRule" id="PRU00035"/>
    </source>
</evidence>
<evidence type="ECO:0000313" key="6">
    <source>
        <dbReference type="EMBL" id="JAB55331.1"/>
    </source>
</evidence>
<feature type="region of interest" description="Disordered" evidence="4">
    <location>
        <begin position="485"/>
        <end position="632"/>
    </location>
</feature>
<feature type="compositionally biased region" description="Basic and acidic residues" evidence="4">
    <location>
        <begin position="580"/>
        <end position="601"/>
    </location>
</feature>
<feature type="region of interest" description="Disordered" evidence="4">
    <location>
        <begin position="75"/>
        <end position="98"/>
    </location>
</feature>
<dbReference type="InterPro" id="IPR036427">
    <property type="entry name" value="Bromodomain-like_sf"/>
</dbReference>
<feature type="region of interest" description="Disordered" evidence="4">
    <location>
        <begin position="208"/>
        <end position="268"/>
    </location>
</feature>
<feature type="compositionally biased region" description="Basic and acidic residues" evidence="4">
    <location>
        <begin position="720"/>
        <end position="745"/>
    </location>
</feature>
<dbReference type="SUPFAM" id="SSF47370">
    <property type="entry name" value="Bromodomain"/>
    <property type="match status" value="1"/>
</dbReference>
<feature type="coiled-coil region" evidence="3">
    <location>
        <begin position="102"/>
        <end position="177"/>
    </location>
</feature>
<feature type="compositionally biased region" description="Low complexity" evidence="4">
    <location>
        <begin position="456"/>
        <end position="465"/>
    </location>
</feature>
<feature type="compositionally biased region" description="Polar residues" evidence="4">
    <location>
        <begin position="831"/>
        <end position="842"/>
    </location>
</feature>
<feature type="compositionally biased region" description="Basic and acidic residues" evidence="4">
    <location>
        <begin position="487"/>
        <end position="512"/>
    </location>
</feature>
<dbReference type="Pfam" id="PF00439">
    <property type="entry name" value="Bromodomain"/>
    <property type="match status" value="1"/>
</dbReference>
<feature type="region of interest" description="Disordered" evidence="4">
    <location>
        <begin position="648"/>
        <end position="745"/>
    </location>
</feature>
<feature type="domain" description="Bromo" evidence="5">
    <location>
        <begin position="867"/>
        <end position="931"/>
    </location>
</feature>
<evidence type="ECO:0000256" key="4">
    <source>
        <dbReference type="SAM" id="MobiDB-lite"/>
    </source>
</evidence>
<feature type="region of interest" description="Disordered" evidence="4">
    <location>
        <begin position="783"/>
        <end position="842"/>
    </location>
</feature>
<feature type="compositionally biased region" description="Low complexity" evidence="4">
    <location>
        <begin position="223"/>
        <end position="235"/>
    </location>
</feature>
<reference evidence="6" key="1">
    <citation type="journal article" date="2014" name="Insect Biochem. Mol. Biol.">
        <title>An insight into the sialome of the frog biting fly, Corethrella appendiculata.</title>
        <authorList>
            <person name="Ribeiro J.M.C."/>
            <person name="Chagas A.C."/>
            <person name="Pham V.M."/>
            <person name="Lounibos L.P."/>
            <person name="Calvo E."/>
        </authorList>
    </citation>
    <scope>NUCLEOTIDE SEQUENCE</scope>
    <source>
        <tissue evidence="6">Salivary glands</tissue>
    </source>
</reference>
<feature type="compositionally biased region" description="Acidic residues" evidence="4">
    <location>
        <begin position="668"/>
        <end position="681"/>
    </location>
</feature>
<feature type="region of interest" description="Disordered" evidence="4">
    <location>
        <begin position="432"/>
        <end position="472"/>
    </location>
</feature>
<accession>U5ET45</accession>
<feature type="compositionally biased region" description="Low complexity" evidence="4">
    <location>
        <begin position="89"/>
        <end position="98"/>
    </location>
</feature>
<dbReference type="PANTHER" id="PTHR15398">
    <property type="entry name" value="BROMODOMAIN-CONTAINING PROTEIN 8"/>
    <property type="match status" value="1"/>
</dbReference>
<dbReference type="AlphaFoldDB" id="U5ET45"/>
<dbReference type="GO" id="GO:0035267">
    <property type="term" value="C:NuA4 histone acetyltransferase complex"/>
    <property type="evidence" value="ECO:0007669"/>
    <property type="project" value="TreeGrafter"/>
</dbReference>
<evidence type="ECO:0000256" key="1">
    <source>
        <dbReference type="ARBA" id="ARBA00023117"/>
    </source>
</evidence>
<evidence type="ECO:0000259" key="5">
    <source>
        <dbReference type="PROSITE" id="PS50014"/>
    </source>
</evidence>
<feature type="compositionally biased region" description="Basic and acidic residues" evidence="4">
    <location>
        <begin position="783"/>
        <end position="811"/>
    </location>
</feature>
<dbReference type="PRINTS" id="PR00503">
    <property type="entry name" value="BROMODOMAIN"/>
</dbReference>
<dbReference type="SMART" id="SM00297">
    <property type="entry name" value="BROMO"/>
    <property type="match status" value="1"/>
</dbReference>
<feature type="region of interest" description="Disordered" evidence="4">
    <location>
        <begin position="182"/>
        <end position="201"/>
    </location>
</feature>
<name>U5ET45_9DIPT</name>
<dbReference type="EMBL" id="GANO01004540">
    <property type="protein sequence ID" value="JAB55331.1"/>
    <property type="molecule type" value="mRNA"/>
</dbReference>
<organism evidence="6">
    <name type="scientific">Corethrella appendiculata</name>
    <dbReference type="NCBI Taxonomy" id="1370023"/>
    <lineage>
        <taxon>Eukaryota</taxon>
        <taxon>Metazoa</taxon>
        <taxon>Ecdysozoa</taxon>
        <taxon>Arthropoda</taxon>
        <taxon>Hexapoda</taxon>
        <taxon>Insecta</taxon>
        <taxon>Pterygota</taxon>
        <taxon>Neoptera</taxon>
        <taxon>Endopterygota</taxon>
        <taxon>Diptera</taxon>
        <taxon>Nematocera</taxon>
        <taxon>Culicoidea</taxon>
        <taxon>Chaoboridae</taxon>
        <taxon>Corethrella</taxon>
    </lineage>
</organism>
<evidence type="ECO:0000256" key="3">
    <source>
        <dbReference type="SAM" id="Coils"/>
    </source>
</evidence>
<sequence length="1001" mass="112576">MSSVQERLQLKRLPLDKWSTREKLCLASAVQSSGDQNWMSVSRSLKMLCGDRPPDWFSQKSCAVQYAKLLENVETPKRKKRTASERDSSTTTVETPSESILRKLTQERIAELKKIIQEESQLYTKIKEDVILIHSGVADEKKLREMWQQIEIEEAQKEKEKLAHEQWLKEREEKKRELERAWRPFDHHGSPNRSPSQKNLNLNVKVKTEEMETEDASSQQGNKSGTSPLLTSLLKSPPPVPNQSGTSSTMIQSSSQTLSSPTITNLLTGGTQMSQQKSLNTNISTQNSFDASEISDFLAQNISFPIGGGSSSALSVETMKSAQQTAPTLTKLLDVKTDISNLIKNEIKQEIIDSAMQHQPHSIAGPSNQGKQDQNDDKFEIMDTDVDNVGDAKELMEVFQGLIPDNIDEFNDIASILGEDGILGDGIIDDENVLKNDSADPSPTQPKPHSEEDDSNQNSSSSGDGDAPEEKKVKLQLDSLSIISPKKLIEQHIPEPKIEEEKKSLAESKFDELKEEEEREKKEKQLQRELQLQQQQQQQLQLQQEQQHQQQLLLQQQKNEEIIPIDDSSSNSPVTIDLPKSVEEHKEPESSVEKPEVKNESDNDENGATESAVHAEDDTIVLSDDSPKNSQQMTQKIINVIEDVGKMIDENDSEDDNKPLIEIKEEIQIEDSTDENSSPDDVEMKTAEKNLDEEKSAEKINDVENQDSNEKVEPLPVDEVLTKDDKNHSDEEVFEDAKESLDESAGKATTILIEKKPSDLEGVLDIDDDSLIEVIKEDKVGKAKRDYSRKKLDEMRKEDSPAKADEDRNDGSESPLTIEDDASEKMKRRYSSTPVLDSIPSSPASIDHDREYKAWKKQILTIHHRLTLIKHAANFLRPIEDPVIAAEYKNFIYRPMDLQTIKKNVENGTIRTTAEFQRDIMLMCQNAVMYSRKLDSGISVSAREMMQESVQIIETGMEMFKSSSSVIKEKDDKSTSSSGSSSASKRSGRKGQPRISGVVKI</sequence>
<keyword evidence="3" id="KW-0175">Coiled coil</keyword>
<feature type="compositionally biased region" description="Basic and acidic residues" evidence="4">
    <location>
        <begin position="682"/>
        <end position="713"/>
    </location>
</feature>
<feature type="region of interest" description="Disordered" evidence="4">
    <location>
        <begin position="963"/>
        <end position="1001"/>
    </location>
</feature>
<keyword evidence="1 2" id="KW-0103">Bromodomain</keyword>
<feature type="compositionally biased region" description="Low complexity" evidence="4">
    <location>
        <begin position="975"/>
        <end position="985"/>
    </location>
</feature>